<dbReference type="STRING" id="76947.GCA_002080435_04244"/>
<gene>
    <name evidence="2" type="ORF">BV98_002674</name>
</gene>
<dbReference type="Proteomes" id="UP000024284">
    <property type="component" value="Unassembled WGS sequence"/>
</dbReference>
<feature type="transmembrane region" description="Helical" evidence="1">
    <location>
        <begin position="74"/>
        <end position="95"/>
    </location>
</feature>
<dbReference type="AlphaFoldDB" id="A0A086P838"/>
<keyword evidence="1" id="KW-0812">Transmembrane</keyword>
<evidence type="ECO:0000313" key="3">
    <source>
        <dbReference type="Proteomes" id="UP000024284"/>
    </source>
</evidence>
<name>A0A086P838_SPHHM</name>
<keyword evidence="1" id="KW-0472">Membrane</keyword>
<proteinExistence type="predicted"/>
<organism evidence="2 3">
    <name type="scientific">Sphingobium herbicidovorans (strain ATCC 700291 / DSM 11019 / CCUG 56400 / KCTC 2939 / LMG 18315 / NBRC 16415 / MH)</name>
    <name type="common">Sphingomonas herbicidovorans</name>
    <dbReference type="NCBI Taxonomy" id="1219045"/>
    <lineage>
        <taxon>Bacteria</taxon>
        <taxon>Pseudomonadati</taxon>
        <taxon>Pseudomonadota</taxon>
        <taxon>Alphaproteobacteria</taxon>
        <taxon>Sphingomonadales</taxon>
        <taxon>Sphingomonadaceae</taxon>
        <taxon>Sphingobium</taxon>
    </lineage>
</organism>
<dbReference type="eggNOG" id="COG3505">
    <property type="taxonomic scope" value="Bacteria"/>
</dbReference>
<keyword evidence="1" id="KW-1133">Transmembrane helix</keyword>
<dbReference type="EMBL" id="JFZA02000024">
    <property type="protein sequence ID" value="KFG89556.1"/>
    <property type="molecule type" value="Genomic_DNA"/>
</dbReference>
<evidence type="ECO:0000256" key="1">
    <source>
        <dbReference type="SAM" id="Phobius"/>
    </source>
</evidence>
<sequence>MEWLRQLGRAIRNLARISRQNPIWAITALTLSPIALIRHLFGVLILFLITAVVLLGGGQFVLHSLFGLPRDSNLYQIGMMLMMLAVVLIGLRALFQPLILKYDGPTADDTHGSARFATDREARPRPK</sequence>
<keyword evidence="3" id="KW-1185">Reference proteome</keyword>
<accession>A0A086P838</accession>
<evidence type="ECO:0000313" key="2">
    <source>
        <dbReference type="EMBL" id="KFG89556.1"/>
    </source>
</evidence>
<feature type="transmembrane region" description="Helical" evidence="1">
    <location>
        <begin position="43"/>
        <end position="62"/>
    </location>
</feature>
<comment type="caution">
    <text evidence="2">The sequence shown here is derived from an EMBL/GenBank/DDBJ whole genome shotgun (WGS) entry which is preliminary data.</text>
</comment>
<protein>
    <submittedName>
        <fullName evidence="2">Conjugal transfer protein TraG</fullName>
    </submittedName>
</protein>
<reference evidence="2" key="1">
    <citation type="submission" date="2014-08" db="EMBL/GenBank/DDBJ databases">
        <title>Draft genome sequences of Sphingobium herbicidovorans.</title>
        <authorList>
            <person name="Gan H.M."/>
            <person name="Gan H.Y."/>
            <person name="Savka M.A."/>
        </authorList>
    </citation>
    <scope>NUCLEOTIDE SEQUENCE [LARGE SCALE GENOMIC DNA]</scope>
    <source>
        <strain evidence="2">NBRC 16415</strain>
    </source>
</reference>
<dbReference type="PATRIC" id="fig|1219045.3.peg.2708"/>